<evidence type="ECO:0000313" key="9">
    <source>
        <dbReference type="EMBL" id="NMC62953.1"/>
    </source>
</evidence>
<evidence type="ECO:0000256" key="2">
    <source>
        <dbReference type="ARBA" id="ARBA00022692"/>
    </source>
</evidence>
<feature type="transmembrane region" description="Helical" evidence="7">
    <location>
        <begin position="61"/>
        <end position="79"/>
    </location>
</feature>
<evidence type="ECO:0000256" key="6">
    <source>
        <dbReference type="SAM" id="MobiDB-lite"/>
    </source>
</evidence>
<evidence type="ECO:0000256" key="5">
    <source>
        <dbReference type="PROSITE-ProRule" id="PRU00339"/>
    </source>
</evidence>
<gene>
    <name evidence="9" type="ORF">GYA55_07265</name>
</gene>
<accession>A0A7X9IJC1</accession>
<evidence type="ECO:0000256" key="4">
    <source>
        <dbReference type="ARBA" id="ARBA00023136"/>
    </source>
</evidence>
<dbReference type="Pfam" id="PF13519">
    <property type="entry name" value="VWA_2"/>
    <property type="match status" value="1"/>
</dbReference>
<dbReference type="InterPro" id="IPR019734">
    <property type="entry name" value="TPR_rpt"/>
</dbReference>
<dbReference type="SUPFAM" id="SSF48452">
    <property type="entry name" value="TPR-like"/>
    <property type="match status" value="1"/>
</dbReference>
<dbReference type="EMBL" id="JAAZON010000322">
    <property type="protein sequence ID" value="NMC62953.1"/>
    <property type="molecule type" value="Genomic_DNA"/>
</dbReference>
<dbReference type="PANTHER" id="PTHR22550">
    <property type="entry name" value="SPORE GERMINATION PROTEIN"/>
    <property type="match status" value="1"/>
</dbReference>
<name>A0A7X9IJC1_9DELT</name>
<keyword evidence="4 7" id="KW-0472">Membrane</keyword>
<evidence type="ECO:0000259" key="8">
    <source>
        <dbReference type="PROSITE" id="PS50234"/>
    </source>
</evidence>
<dbReference type="PANTHER" id="PTHR22550:SF5">
    <property type="entry name" value="LEUCINE ZIPPER PROTEIN 4"/>
    <property type="match status" value="1"/>
</dbReference>
<keyword evidence="3 7" id="KW-1133">Transmembrane helix</keyword>
<keyword evidence="1" id="KW-1003">Cell membrane</keyword>
<dbReference type="PROSITE" id="PS50005">
    <property type="entry name" value="TPR"/>
    <property type="match status" value="1"/>
</dbReference>
<dbReference type="SMART" id="SM00028">
    <property type="entry name" value="TPR"/>
    <property type="match status" value="3"/>
</dbReference>
<evidence type="ECO:0000256" key="7">
    <source>
        <dbReference type="SAM" id="Phobius"/>
    </source>
</evidence>
<dbReference type="InterPro" id="IPR002035">
    <property type="entry name" value="VWF_A"/>
</dbReference>
<dbReference type="InterPro" id="IPR050768">
    <property type="entry name" value="UPF0353/GerABKA_families"/>
</dbReference>
<reference evidence="9 10" key="1">
    <citation type="journal article" date="2020" name="Biotechnol. Biofuels">
        <title>New insights from the biogas microbiome by comprehensive genome-resolved metagenomics of nearly 1600 species originating from multiple anaerobic digesters.</title>
        <authorList>
            <person name="Campanaro S."/>
            <person name="Treu L."/>
            <person name="Rodriguez-R L.M."/>
            <person name="Kovalovszki A."/>
            <person name="Ziels R.M."/>
            <person name="Maus I."/>
            <person name="Zhu X."/>
            <person name="Kougias P.G."/>
            <person name="Basile A."/>
            <person name="Luo G."/>
            <person name="Schluter A."/>
            <person name="Konstantinidis K.T."/>
            <person name="Angelidaki I."/>
        </authorList>
    </citation>
    <scope>NUCLEOTIDE SEQUENCE [LARGE SCALE GENOMIC DNA]</scope>
    <source>
        <strain evidence="9">AS27yjCOA_65</strain>
    </source>
</reference>
<dbReference type="AlphaFoldDB" id="A0A7X9IJC1"/>
<dbReference type="InterPro" id="IPR036465">
    <property type="entry name" value="vWFA_dom_sf"/>
</dbReference>
<comment type="caution">
    <text evidence="9">The sequence shown here is derived from an EMBL/GenBank/DDBJ whole genome shotgun (WGS) entry which is preliminary data.</text>
</comment>
<feature type="compositionally biased region" description="Basic and acidic residues" evidence="6">
    <location>
        <begin position="596"/>
        <end position="609"/>
    </location>
</feature>
<dbReference type="InterPro" id="IPR011990">
    <property type="entry name" value="TPR-like_helical_dom_sf"/>
</dbReference>
<keyword evidence="5" id="KW-0802">TPR repeat</keyword>
<dbReference type="SUPFAM" id="SSF53300">
    <property type="entry name" value="vWA-like"/>
    <property type="match status" value="1"/>
</dbReference>
<evidence type="ECO:0000313" key="10">
    <source>
        <dbReference type="Proteomes" id="UP000524246"/>
    </source>
</evidence>
<organism evidence="9 10">
    <name type="scientific">SAR324 cluster bacterium</name>
    <dbReference type="NCBI Taxonomy" id="2024889"/>
    <lineage>
        <taxon>Bacteria</taxon>
        <taxon>Deltaproteobacteria</taxon>
        <taxon>SAR324 cluster</taxon>
    </lineage>
</organism>
<feature type="repeat" description="TPR" evidence="5">
    <location>
        <begin position="410"/>
        <end position="443"/>
    </location>
</feature>
<feature type="region of interest" description="Disordered" evidence="6">
    <location>
        <begin position="514"/>
        <end position="609"/>
    </location>
</feature>
<feature type="compositionally biased region" description="Basic and acidic residues" evidence="6">
    <location>
        <begin position="536"/>
        <end position="577"/>
    </location>
</feature>
<evidence type="ECO:0000256" key="1">
    <source>
        <dbReference type="ARBA" id="ARBA00022475"/>
    </source>
</evidence>
<evidence type="ECO:0000256" key="3">
    <source>
        <dbReference type="ARBA" id="ARBA00022989"/>
    </source>
</evidence>
<feature type="domain" description="VWFA" evidence="8">
    <location>
        <begin position="96"/>
        <end position="269"/>
    </location>
</feature>
<feature type="transmembrane region" description="Helical" evidence="7">
    <location>
        <begin position="12"/>
        <end position="29"/>
    </location>
</feature>
<dbReference type="Gene3D" id="1.25.40.10">
    <property type="entry name" value="Tetratricopeptide repeat domain"/>
    <property type="match status" value="1"/>
</dbReference>
<dbReference type="Gene3D" id="3.40.50.410">
    <property type="entry name" value="von Willebrand factor, type A domain"/>
    <property type="match status" value="1"/>
</dbReference>
<dbReference type="PROSITE" id="PS50234">
    <property type="entry name" value="VWFA"/>
    <property type="match status" value="1"/>
</dbReference>
<dbReference type="Proteomes" id="UP000524246">
    <property type="component" value="Unassembled WGS sequence"/>
</dbReference>
<proteinExistence type="predicted"/>
<dbReference type="Pfam" id="PF14559">
    <property type="entry name" value="TPR_19"/>
    <property type="match status" value="1"/>
</dbReference>
<protein>
    <submittedName>
        <fullName evidence="9">VWA domain-containing protein</fullName>
    </submittedName>
</protein>
<dbReference type="SMART" id="SM00327">
    <property type="entry name" value="VWA"/>
    <property type="match status" value="1"/>
</dbReference>
<sequence length="643" mass="72905">MDNSSLTFAYPWYLLIGLFVVVGATLFFAKLKKRNYQALETFANHRLIPELLQGYSRYRRILKSVLLISAVVFIFSAMARPQKGFQWQEITRKGIDILFALDTSKSMLATDVNPNRLERSKLALIDFISKLEGDRVGLIAFSGTAFLMLPLTLDYNAFLEALHTIDTNLIPKPGTNVASAIDEAILALKNSPNQKILVLISDGEDLEGASLRAAKAAADVNLKIFTIGVGSHEGELIPLKNQAGGSSFLKNQDGNPVKSRLDEETLTEIARISKGAYFPLEQTGEGLERVYSEKLRLLPKQELSQRMKQIPIERFEWCLLAALVLLMAEYGIKERPSKHAHSFVLTRFFPKIFGAETKKQSGLLKALFWCSILISLTACSKSPEELYSQGLYAEASKALQKLLDEDPKNPALHYNFGTSLYKEGKYEEAEEELRKALEDSDLQLQERAYYNSGNALYRKGEKYLGNDKQKTITSWNEALANYQKTLKLNNKNEDAKFNHDLVERKLKELLAQQEQENEKKGADQNQEESNDQQKQSQDRQNKEAPQHEKNQDQASKNDENSKDKTSESSRSELREQNTKVSEPSPIPTLGTSSSMERYRADENEMSKEEAEALLQALRNEEKKNLIQPKELQNTEEDIVERNW</sequence>
<keyword evidence="2 7" id="KW-0812">Transmembrane</keyword>